<sequence length="284" mass="32945">MSFYEDVKRRNIIGKAIPLIDAGALSVRKSDTRLVMNTTTNLKGIWHHIKCGYWNNCNLWSSIVFENIIKTLPRDEWFVPTACQSCFKVVIRPQKLKALFAVEKIQVKMDLQSKSGMEVRPGVFGSFGAYWYNRTLADGVECYKKVRLAIDEDEYLGPHIKEYEEKLGKDLVILKRGCTEYEQALGASDKWTLSKKNIEFDEILRERIVIDNEVYQQNEIEIDHVHQVWMETAWALGDETVYEYTDGKPLTPPYVTYHHLADEKPKEDIDEPKYTDSKGAEIHD</sequence>
<reference evidence="2" key="1">
    <citation type="journal article" date="2015" name="Nature">
        <title>Complex archaea that bridge the gap between prokaryotes and eukaryotes.</title>
        <authorList>
            <person name="Spang A."/>
            <person name="Saw J.H."/>
            <person name="Jorgensen S.L."/>
            <person name="Zaremba-Niedzwiedzka K."/>
            <person name="Martijn J."/>
            <person name="Lind A.E."/>
            <person name="van Eijk R."/>
            <person name="Schleper C."/>
            <person name="Guy L."/>
            <person name="Ettema T.J."/>
        </authorList>
    </citation>
    <scope>NUCLEOTIDE SEQUENCE</scope>
</reference>
<dbReference type="EMBL" id="LAZR01001188">
    <property type="protein sequence ID" value="KKN49043.1"/>
    <property type="molecule type" value="Genomic_DNA"/>
</dbReference>
<protein>
    <submittedName>
        <fullName evidence="2">Uncharacterized protein</fullName>
    </submittedName>
</protein>
<evidence type="ECO:0000256" key="1">
    <source>
        <dbReference type="SAM" id="MobiDB-lite"/>
    </source>
</evidence>
<evidence type="ECO:0000313" key="2">
    <source>
        <dbReference type="EMBL" id="KKN49043.1"/>
    </source>
</evidence>
<name>A0A0F9U5V8_9ZZZZ</name>
<feature type="region of interest" description="Disordered" evidence="1">
    <location>
        <begin position="265"/>
        <end position="284"/>
    </location>
</feature>
<dbReference type="AlphaFoldDB" id="A0A0F9U5V8"/>
<proteinExistence type="predicted"/>
<accession>A0A0F9U5V8</accession>
<comment type="caution">
    <text evidence="2">The sequence shown here is derived from an EMBL/GenBank/DDBJ whole genome shotgun (WGS) entry which is preliminary data.</text>
</comment>
<organism evidence="2">
    <name type="scientific">marine sediment metagenome</name>
    <dbReference type="NCBI Taxonomy" id="412755"/>
    <lineage>
        <taxon>unclassified sequences</taxon>
        <taxon>metagenomes</taxon>
        <taxon>ecological metagenomes</taxon>
    </lineage>
</organism>
<gene>
    <name evidence="2" type="ORF">LCGC14_0646850</name>
</gene>